<feature type="transmembrane region" description="Helical" evidence="1">
    <location>
        <begin position="393"/>
        <end position="413"/>
    </location>
</feature>
<dbReference type="Proteomes" id="UP000186781">
    <property type="component" value="Unassembled WGS sequence"/>
</dbReference>
<feature type="transmembrane region" description="Helical" evidence="1">
    <location>
        <begin position="165"/>
        <end position="187"/>
    </location>
</feature>
<feature type="transmembrane region" description="Helical" evidence="1">
    <location>
        <begin position="39"/>
        <end position="61"/>
    </location>
</feature>
<evidence type="ECO:0008006" key="4">
    <source>
        <dbReference type="Google" id="ProtNLM"/>
    </source>
</evidence>
<proteinExistence type="predicted"/>
<dbReference type="EMBL" id="MSKX01000024">
    <property type="protein sequence ID" value="OLO82506.1"/>
    <property type="molecule type" value="Genomic_DNA"/>
</dbReference>
<reference evidence="2 3" key="1">
    <citation type="submission" date="2016-12" db="EMBL/GenBank/DDBJ databases">
        <title>Genomic comparison of strains in the 'Actinomyces naeslundii' group.</title>
        <authorList>
            <person name="Mughal S.R."/>
            <person name="Do T."/>
            <person name="Gilbert S.C."/>
            <person name="Witherden E.A."/>
            <person name="Didelot X."/>
            <person name="Beighton D."/>
        </authorList>
    </citation>
    <scope>NUCLEOTIDE SEQUENCE [LARGE SCALE GENOMIC DNA]</scope>
    <source>
        <strain evidence="2 3">WE6B-3</strain>
    </source>
</reference>
<gene>
    <name evidence="2" type="ORF">BKH13_08780</name>
</gene>
<dbReference type="Pfam" id="PF19814">
    <property type="entry name" value="DUF6297"/>
    <property type="match status" value="1"/>
</dbReference>
<keyword evidence="3" id="KW-1185">Reference proteome</keyword>
<evidence type="ECO:0000313" key="3">
    <source>
        <dbReference type="Proteomes" id="UP000186781"/>
    </source>
</evidence>
<name>A0ABX3EY11_ACTNA</name>
<accession>A0ABX3EY11</accession>
<evidence type="ECO:0000313" key="2">
    <source>
        <dbReference type="EMBL" id="OLO82506.1"/>
    </source>
</evidence>
<feature type="transmembrane region" description="Helical" evidence="1">
    <location>
        <begin position="425"/>
        <end position="448"/>
    </location>
</feature>
<evidence type="ECO:0000256" key="1">
    <source>
        <dbReference type="SAM" id="Phobius"/>
    </source>
</evidence>
<feature type="transmembrane region" description="Helical" evidence="1">
    <location>
        <begin position="332"/>
        <end position="347"/>
    </location>
</feature>
<dbReference type="RefSeq" id="WP_075407705.1">
    <property type="nucleotide sequence ID" value="NZ_MSKZ01000030.1"/>
</dbReference>
<comment type="caution">
    <text evidence="2">The sequence shown here is derived from an EMBL/GenBank/DDBJ whole genome shotgun (WGS) entry which is preliminary data.</text>
</comment>
<feature type="transmembrane region" description="Helical" evidence="1">
    <location>
        <begin position="223"/>
        <end position="242"/>
    </location>
</feature>
<keyword evidence="1" id="KW-0472">Membrane</keyword>
<keyword evidence="1" id="KW-0812">Transmembrane</keyword>
<dbReference type="InterPro" id="IPR046264">
    <property type="entry name" value="DUF6297"/>
</dbReference>
<feature type="transmembrane region" description="Helical" evidence="1">
    <location>
        <begin position="90"/>
        <end position="108"/>
    </location>
</feature>
<sequence>MGSSGELAVSARSGVAAFPDGAELRRWTRRRTRRHRRGVWALVGDIYSGLLTIVVVGTILVPHLSRLVAARPPSSSQEAADLGVLDLDPGWLVLALTMLLLILGIGPLSRLGPLFLRPHEAAWWLPMPGDRGTLLVPVARVEYLIAATAGAVMGVLPALASAGGWGAAVAWPVLIAAGTCLVLSELITAQVQGRGVTRLRRLLILLGAAACLAGTTLTFPRSMTGNIVVATLAGVLVAAGTLRWRQARLVLGHVRDDGLLTVVARSFGAHVSLLSLDTRAVGRLLSPALPRPAAPSPLRLARIGCRLPRSVRVLTGVAQADWILLRRQPRRLLQIGAGLAVAVLPLLSESVGIPMRALAYLAGGWIATLAVAEPARQAWFDGAPDTSWPVSPWLVRVGHLLVPGLFMSAWSLLSLAPAMTSLGAAGAWKALGVVAALALVSGWAWAGAALRSGFRAMPDFAAGLVTSPVGSLPPGLVQMLVEGPDAALVGALATALVACGIAAPTTTVLGIQAAAGVVVILWGVRTNRRAS</sequence>
<feature type="transmembrane region" description="Helical" evidence="1">
    <location>
        <begin position="493"/>
        <end position="524"/>
    </location>
</feature>
<protein>
    <recommendedName>
        <fullName evidence="4">ABC-2 type transport system permease protein</fullName>
    </recommendedName>
</protein>
<keyword evidence="1" id="KW-1133">Transmembrane helix</keyword>
<feature type="transmembrane region" description="Helical" evidence="1">
    <location>
        <begin position="141"/>
        <end position="159"/>
    </location>
</feature>
<feature type="transmembrane region" description="Helical" evidence="1">
    <location>
        <begin position="199"/>
        <end position="217"/>
    </location>
</feature>
<organism evidence="2 3">
    <name type="scientific">Actinomyces naeslundii</name>
    <dbReference type="NCBI Taxonomy" id="1655"/>
    <lineage>
        <taxon>Bacteria</taxon>
        <taxon>Bacillati</taxon>
        <taxon>Actinomycetota</taxon>
        <taxon>Actinomycetes</taxon>
        <taxon>Actinomycetales</taxon>
        <taxon>Actinomycetaceae</taxon>
        <taxon>Actinomyces</taxon>
    </lineage>
</organism>